<organism evidence="1 2">
    <name type="scientific">Sinimarinibacterium flocculans</name>
    <dbReference type="NCBI Taxonomy" id="985250"/>
    <lineage>
        <taxon>Bacteria</taxon>
        <taxon>Pseudomonadati</taxon>
        <taxon>Pseudomonadota</taxon>
        <taxon>Gammaproteobacteria</taxon>
        <taxon>Nevskiales</taxon>
        <taxon>Nevskiaceae</taxon>
        <taxon>Sinimarinibacterium</taxon>
    </lineage>
</organism>
<reference evidence="1 2" key="1">
    <citation type="submission" date="2018-04" db="EMBL/GenBank/DDBJ databases">
        <title>Genomic Encyclopedia of Type Strains, Phase IV (KMG-IV): sequencing the most valuable type-strain genomes for metagenomic binning, comparative biology and taxonomic classification.</title>
        <authorList>
            <person name="Goeker M."/>
        </authorList>
    </citation>
    <scope>NUCLEOTIDE SEQUENCE [LARGE SCALE GENOMIC DNA]</scope>
    <source>
        <strain evidence="1 2">DSM 104150</strain>
    </source>
</reference>
<comment type="caution">
    <text evidence="1">The sequence shown here is derived from an EMBL/GenBank/DDBJ whole genome shotgun (WGS) entry which is preliminary data.</text>
</comment>
<evidence type="ECO:0008006" key="3">
    <source>
        <dbReference type="Google" id="ProtNLM"/>
    </source>
</evidence>
<gene>
    <name evidence="1" type="ORF">C8D93_11383</name>
</gene>
<protein>
    <recommendedName>
        <fullName evidence="3">Neutral/alkaline ceramidase-like enzyme</fullName>
    </recommendedName>
</protein>
<keyword evidence="2" id="KW-1185">Reference proteome</keyword>
<sequence>MASATSDSRAARNPLGLAVVLSLALQAGCGSSAVPEAGLAPSPGVGDQRLLRAGAATIAVPPSVNQVMGVEESRPLGRSTTQYFHLGGFGLGPFPALPDLLNNLFANPPAGATVYEGPFGPEPIWLRAMVISSAESDLAAEDVLFLTLDAVGTGNTIQREMRERISVATGLPPNNILLGSTHTHAGPDLQGLWGGVPRSWLDNDDPLQPGLYQAGVRAAQTALANREPARLRVMETSAPEFNSYRRARILGSEQADDSLMMLQAARAGDGAAIGSIVQYNAHPTNIGAGENPRIPHPDYVVGVIDAIERAHGGTALFYNGAIADASNQGPDADDRYTRSRLRGEAIAERLLEAWPQAAVELPPTLAFRSETVLLPLLNPLFLLAGVLGSFDGYYQFALLPPFEDTQLLGDVLGGLPVVGPLLDVIEALPLIGAGDLINLPLIEPLGPLGELLAEIDAALPQLALSVSTPVSRVTIGDPNGLGLEMVTIPGEATNTLGQDIRALSSASHTMLLGLTQNSFGYIIPLDEFVVGEILAGSDPYEELVSLGALTAPLLMLQAYRPLFDAPMAELGGDPLSACLTEPSSTDCLIARVLVYLRNSFILGWLSPSQVLGANAAPVTGTLP</sequence>
<dbReference type="AlphaFoldDB" id="A0A318E5T7"/>
<proteinExistence type="predicted"/>
<evidence type="ECO:0000313" key="1">
    <source>
        <dbReference type="EMBL" id="PXV64289.1"/>
    </source>
</evidence>
<accession>A0A318E5T7</accession>
<dbReference type="RefSeq" id="WP_110266743.1">
    <property type="nucleotide sequence ID" value="NZ_CAWNXA010000013.1"/>
</dbReference>
<evidence type="ECO:0000313" key="2">
    <source>
        <dbReference type="Proteomes" id="UP000248330"/>
    </source>
</evidence>
<name>A0A318E5T7_9GAMM</name>
<dbReference type="OrthoDB" id="9122572at2"/>
<dbReference type="EMBL" id="QICN01000013">
    <property type="protein sequence ID" value="PXV64289.1"/>
    <property type="molecule type" value="Genomic_DNA"/>
</dbReference>
<dbReference type="Proteomes" id="UP000248330">
    <property type="component" value="Unassembled WGS sequence"/>
</dbReference>